<sequence>MKMLIPFLLLQLMTGAELEIIKEKPYTYEQMLKEVNEIEENVHLKVGSIGKSEQGRTIPYIQIGTGKQQMLLVGTHHAREWITSQFLMRLVHEYIQAYESEIQIGRYPSSLLDEVSIVVIPMLNPDGVVIQQYGLQAAHNLNEKLKLLGMNRFRSDFSRWKANGLGVDLNRQYPVGWEELKKIPAWPSFKQYRGQKPAEAIEVRQLIEFTEKIKPEIAIAYHTSGQEVYWYYKNSRETVERDFDLAAKIAKKTGYALSFPEKEAVGGGYTDWFISTYHKPGFTIEMCESVEETNPPLSCLQSDWDGNKVVPLMLIKQLVRTKPYLH</sequence>
<evidence type="ECO:0000256" key="4">
    <source>
        <dbReference type="ARBA" id="ARBA00022801"/>
    </source>
</evidence>
<dbReference type="PROSITE" id="PS52035">
    <property type="entry name" value="PEPTIDASE_M14"/>
    <property type="match status" value="1"/>
</dbReference>
<keyword evidence="4" id="KW-0378">Hydrolase</keyword>
<dbReference type="GO" id="GO:0008270">
    <property type="term" value="F:zinc ion binding"/>
    <property type="evidence" value="ECO:0007669"/>
    <property type="project" value="InterPro"/>
</dbReference>
<gene>
    <name evidence="9" type="ORF">IEO70_01865</name>
</gene>
<dbReference type="SMART" id="SM00631">
    <property type="entry name" value="Zn_pept"/>
    <property type="match status" value="1"/>
</dbReference>
<dbReference type="Gene3D" id="3.40.630.10">
    <property type="entry name" value="Zn peptidases"/>
    <property type="match status" value="1"/>
</dbReference>
<reference evidence="9" key="1">
    <citation type="submission" date="2020-09" db="EMBL/GenBank/DDBJ databases">
        <title>Bacillus faecalis sp. nov., a moderately halophilic bacterium isolated from cow faeces.</title>
        <authorList>
            <person name="Jiang L."/>
            <person name="Lee J."/>
        </authorList>
    </citation>
    <scope>NUCLEOTIDE SEQUENCE</scope>
    <source>
        <strain evidence="9">AGMB 02131</strain>
    </source>
</reference>
<dbReference type="SUPFAM" id="SSF53187">
    <property type="entry name" value="Zn-dependent exopeptidases"/>
    <property type="match status" value="1"/>
</dbReference>
<keyword evidence="6" id="KW-0482">Metalloprotease</keyword>
<dbReference type="PANTHER" id="PTHR11705:SF143">
    <property type="entry name" value="SLL0236 PROTEIN"/>
    <property type="match status" value="1"/>
</dbReference>
<dbReference type="PRINTS" id="PR00765">
    <property type="entry name" value="CRBOXYPTASEA"/>
</dbReference>
<organism evidence="9 10">
    <name type="scientific">Peribacillus faecalis</name>
    <dbReference type="NCBI Taxonomy" id="2772559"/>
    <lineage>
        <taxon>Bacteria</taxon>
        <taxon>Bacillati</taxon>
        <taxon>Bacillota</taxon>
        <taxon>Bacilli</taxon>
        <taxon>Bacillales</taxon>
        <taxon>Bacillaceae</taxon>
        <taxon>Peribacillus</taxon>
    </lineage>
</organism>
<comment type="similarity">
    <text evidence="2 7">Belongs to the peptidase M14 family.</text>
</comment>
<keyword evidence="3" id="KW-0645">Protease</keyword>
<dbReference type="Proteomes" id="UP000602076">
    <property type="component" value="Unassembled WGS sequence"/>
</dbReference>
<keyword evidence="5" id="KW-0862">Zinc</keyword>
<evidence type="ECO:0000313" key="9">
    <source>
        <dbReference type="EMBL" id="MBD3107114.1"/>
    </source>
</evidence>
<evidence type="ECO:0000256" key="3">
    <source>
        <dbReference type="ARBA" id="ARBA00022670"/>
    </source>
</evidence>
<keyword evidence="9" id="KW-0121">Carboxypeptidase</keyword>
<dbReference type="GO" id="GO:0004181">
    <property type="term" value="F:metallocarboxypeptidase activity"/>
    <property type="evidence" value="ECO:0007669"/>
    <property type="project" value="InterPro"/>
</dbReference>
<evidence type="ECO:0000256" key="2">
    <source>
        <dbReference type="ARBA" id="ARBA00005988"/>
    </source>
</evidence>
<dbReference type="AlphaFoldDB" id="A0A927CXG9"/>
<protein>
    <submittedName>
        <fullName evidence="9">Carboxypeptidase</fullName>
    </submittedName>
</protein>
<evidence type="ECO:0000256" key="6">
    <source>
        <dbReference type="ARBA" id="ARBA00023049"/>
    </source>
</evidence>
<feature type="active site" description="Proton donor/acceptor" evidence="7">
    <location>
        <position position="285"/>
    </location>
</feature>
<dbReference type="InterPro" id="IPR000834">
    <property type="entry name" value="Peptidase_M14"/>
</dbReference>
<evidence type="ECO:0000259" key="8">
    <source>
        <dbReference type="PROSITE" id="PS52035"/>
    </source>
</evidence>
<dbReference type="GO" id="GO:0005615">
    <property type="term" value="C:extracellular space"/>
    <property type="evidence" value="ECO:0007669"/>
    <property type="project" value="TreeGrafter"/>
</dbReference>
<dbReference type="RefSeq" id="WP_190996663.1">
    <property type="nucleotide sequence ID" value="NZ_JACXSI010000003.1"/>
</dbReference>
<keyword evidence="10" id="KW-1185">Reference proteome</keyword>
<proteinExistence type="inferred from homology"/>
<comment type="cofactor">
    <cofactor evidence="1">
        <name>Zn(2+)</name>
        <dbReference type="ChEBI" id="CHEBI:29105"/>
    </cofactor>
</comment>
<evidence type="ECO:0000313" key="10">
    <source>
        <dbReference type="Proteomes" id="UP000602076"/>
    </source>
</evidence>
<evidence type="ECO:0000256" key="1">
    <source>
        <dbReference type="ARBA" id="ARBA00001947"/>
    </source>
</evidence>
<comment type="caution">
    <text evidence="9">The sequence shown here is derived from an EMBL/GenBank/DDBJ whole genome shotgun (WGS) entry which is preliminary data.</text>
</comment>
<evidence type="ECO:0000256" key="7">
    <source>
        <dbReference type="PROSITE-ProRule" id="PRU01379"/>
    </source>
</evidence>
<dbReference type="EMBL" id="JACXSI010000003">
    <property type="protein sequence ID" value="MBD3107114.1"/>
    <property type="molecule type" value="Genomic_DNA"/>
</dbReference>
<dbReference type="PANTHER" id="PTHR11705">
    <property type="entry name" value="PROTEASE FAMILY M14 CARBOXYPEPTIDASE A,B"/>
    <property type="match status" value="1"/>
</dbReference>
<dbReference type="GO" id="GO:0006508">
    <property type="term" value="P:proteolysis"/>
    <property type="evidence" value="ECO:0007669"/>
    <property type="project" value="UniProtKB-KW"/>
</dbReference>
<evidence type="ECO:0000256" key="5">
    <source>
        <dbReference type="ARBA" id="ARBA00022833"/>
    </source>
</evidence>
<accession>A0A927CXG9</accession>
<dbReference type="Pfam" id="PF00246">
    <property type="entry name" value="Peptidase_M14"/>
    <property type="match status" value="1"/>
</dbReference>
<feature type="domain" description="Peptidase M14" evidence="8">
    <location>
        <begin position="24"/>
        <end position="318"/>
    </location>
</feature>
<name>A0A927CXG9_9BACI</name>